<dbReference type="Pfam" id="PF12841">
    <property type="entry name" value="YvrJ"/>
    <property type="match status" value="1"/>
</dbReference>
<comment type="caution">
    <text evidence="2">The sequence shown here is derived from an EMBL/GenBank/DDBJ whole genome shotgun (WGS) entry which is preliminary data.</text>
</comment>
<evidence type="ECO:0000313" key="2">
    <source>
        <dbReference type="EMBL" id="GAV22838.1"/>
    </source>
</evidence>
<dbReference type="EMBL" id="BDJK01000020">
    <property type="protein sequence ID" value="GAV22838.1"/>
    <property type="molecule type" value="Genomic_DNA"/>
</dbReference>
<evidence type="ECO:0000256" key="1">
    <source>
        <dbReference type="SAM" id="Coils"/>
    </source>
</evidence>
<evidence type="ECO:0008006" key="4">
    <source>
        <dbReference type="Google" id="ProtNLM"/>
    </source>
</evidence>
<name>A0A1L8CV84_9THEO</name>
<feature type="coiled-coil region" evidence="1">
    <location>
        <begin position="21"/>
        <end position="48"/>
    </location>
</feature>
<accession>A0A1L8CV84</accession>
<reference evidence="3" key="1">
    <citation type="submission" date="2016-12" db="EMBL/GenBank/DDBJ databases">
        <title>Draft Genome Sequences od Carboxydothermus pertinax and islandicus, Hydrogenogenic Carboxydotrophic Bacteria.</title>
        <authorList>
            <person name="Fukuyama Y."/>
            <person name="Ohmae K."/>
            <person name="Yoneda Y."/>
            <person name="Yoshida T."/>
            <person name="Sako Y."/>
        </authorList>
    </citation>
    <scope>NUCLEOTIDE SEQUENCE [LARGE SCALE GENOMIC DNA]</scope>
    <source>
        <strain evidence="3">Ug1</strain>
    </source>
</reference>
<organism evidence="2 3">
    <name type="scientific">Carboxydothermus pertinax</name>
    <dbReference type="NCBI Taxonomy" id="870242"/>
    <lineage>
        <taxon>Bacteria</taxon>
        <taxon>Bacillati</taxon>
        <taxon>Bacillota</taxon>
        <taxon>Clostridia</taxon>
        <taxon>Thermoanaerobacterales</taxon>
        <taxon>Thermoanaerobacteraceae</taxon>
        <taxon>Carboxydothermus</taxon>
    </lineage>
</organism>
<dbReference type="RefSeq" id="WP_075859295.1">
    <property type="nucleotide sequence ID" value="NZ_BDJK01000020.1"/>
</dbReference>
<gene>
    <name evidence="2" type="ORF">cpu_13480</name>
</gene>
<proteinExistence type="predicted"/>
<keyword evidence="1" id="KW-0175">Coiled coil</keyword>
<dbReference type="Proteomes" id="UP000187485">
    <property type="component" value="Unassembled WGS sequence"/>
</dbReference>
<dbReference type="STRING" id="870242.cpu_13480"/>
<sequence length="48" mass="5391">MEFFSQLANYSFPMAVAAFLLVRIEGKLEELNKSLNELTQVIAGKELS</sequence>
<protein>
    <recommendedName>
        <fullName evidence="4">YvrJ family protein</fullName>
    </recommendedName>
</protein>
<keyword evidence="3" id="KW-1185">Reference proteome</keyword>
<evidence type="ECO:0000313" key="3">
    <source>
        <dbReference type="Proteomes" id="UP000187485"/>
    </source>
</evidence>
<dbReference type="AlphaFoldDB" id="A0A1L8CV84"/>
<dbReference type="InterPro" id="IPR024419">
    <property type="entry name" value="YvrJ"/>
</dbReference>